<evidence type="ECO:0000256" key="5">
    <source>
        <dbReference type="ARBA" id="ARBA00022741"/>
    </source>
</evidence>
<dbReference type="PANTHER" id="PTHR30195:SF15">
    <property type="entry name" value="TYPE I RESTRICTION ENZYME HINDI ENDONUCLEASE SUBUNIT"/>
    <property type="match status" value="1"/>
</dbReference>
<dbReference type="GO" id="GO:0009035">
    <property type="term" value="F:type I site-specific deoxyribonuclease activity"/>
    <property type="evidence" value="ECO:0007669"/>
    <property type="project" value="UniProtKB-EC"/>
</dbReference>
<evidence type="ECO:0000256" key="3">
    <source>
        <dbReference type="ARBA" id="ARBA00012654"/>
    </source>
</evidence>
<evidence type="ECO:0000256" key="1">
    <source>
        <dbReference type="ARBA" id="ARBA00000851"/>
    </source>
</evidence>
<keyword evidence="5" id="KW-0547">Nucleotide-binding</keyword>
<evidence type="ECO:0000256" key="4">
    <source>
        <dbReference type="ARBA" id="ARBA00022722"/>
    </source>
</evidence>
<dbReference type="PANTHER" id="PTHR30195">
    <property type="entry name" value="TYPE I SITE-SPECIFIC DEOXYRIBONUCLEASE PROTEIN SUBUNIT M AND R"/>
    <property type="match status" value="1"/>
</dbReference>
<organism evidence="12 13">
    <name type="scientific">Peptoanaerobacter stomatis</name>
    <dbReference type="NCBI Taxonomy" id="796937"/>
    <lineage>
        <taxon>Bacteria</taxon>
        <taxon>Bacillati</taxon>
        <taxon>Bacillota</taxon>
        <taxon>Clostridia</taxon>
        <taxon>Peptostreptococcales</taxon>
        <taxon>Filifactoraceae</taxon>
        <taxon>Peptoanaerobacter</taxon>
    </lineage>
</organism>
<comment type="caution">
    <text evidence="12">The sequence shown here is derived from an EMBL/GenBank/DDBJ whole genome shotgun (WGS) entry which is preliminary data.</text>
</comment>
<dbReference type="GO" id="GO:0003677">
    <property type="term" value="F:DNA binding"/>
    <property type="evidence" value="ECO:0007669"/>
    <property type="project" value="UniProtKB-KW"/>
</dbReference>
<keyword evidence="10" id="KW-0238">DNA-binding</keyword>
<keyword evidence="6" id="KW-0680">Restriction system</keyword>
<evidence type="ECO:0000259" key="11">
    <source>
        <dbReference type="Pfam" id="PF04313"/>
    </source>
</evidence>
<comment type="catalytic activity">
    <reaction evidence="1">
        <text>Endonucleolytic cleavage of DNA to give random double-stranded fragments with terminal 5'-phosphates, ATP is simultaneously hydrolyzed.</text>
        <dbReference type="EC" id="3.1.21.3"/>
    </reaction>
</comment>
<evidence type="ECO:0000256" key="2">
    <source>
        <dbReference type="ARBA" id="ARBA00008598"/>
    </source>
</evidence>
<keyword evidence="4" id="KW-0540">Nuclease</keyword>
<reference evidence="12 13" key="1">
    <citation type="submission" date="2012-05" db="EMBL/GenBank/DDBJ databases">
        <title>The Genome Sequence of Eubacteriaceae bacterium CM2.</title>
        <authorList>
            <consortium name="The Broad Institute Genome Sequencing Platform"/>
            <person name="Earl A."/>
            <person name="Ward D."/>
            <person name="Feldgarden M."/>
            <person name="Gevers D."/>
            <person name="Sizova M."/>
            <person name="Hazen A."/>
            <person name="Epstein S."/>
            <person name="Walker B."/>
            <person name="Young S.K."/>
            <person name="Zeng Q."/>
            <person name="Gargeya S."/>
            <person name="Fitzgerald M."/>
            <person name="Haas B."/>
            <person name="Abouelleil A."/>
            <person name="Alvarado L."/>
            <person name="Arachchi H.M."/>
            <person name="Berlin A."/>
            <person name="Chapman S.B."/>
            <person name="Goldberg J."/>
            <person name="Griggs A."/>
            <person name="Gujja S."/>
            <person name="Hansen M."/>
            <person name="Howarth C."/>
            <person name="Imamovic A."/>
            <person name="Larimer J."/>
            <person name="McCowen C."/>
            <person name="Montmayeur A."/>
            <person name="Murphy C."/>
            <person name="Neiman D."/>
            <person name="Pearson M."/>
            <person name="Priest M."/>
            <person name="Roberts A."/>
            <person name="Saif S."/>
            <person name="Shea T."/>
            <person name="Sisk P."/>
            <person name="Sykes S."/>
            <person name="Wortman J."/>
            <person name="Nusbaum C."/>
            <person name="Birren B."/>
        </authorList>
    </citation>
    <scope>NUCLEOTIDE SEQUENCE [LARGE SCALE GENOMIC DNA]</scope>
    <source>
        <strain evidence="12 13">CM2</strain>
    </source>
</reference>
<dbReference type="InterPro" id="IPR051268">
    <property type="entry name" value="Type-I_R_enzyme_R_subunit"/>
</dbReference>
<dbReference type="Pfam" id="PF04313">
    <property type="entry name" value="HSDR_N"/>
    <property type="match status" value="1"/>
</dbReference>
<evidence type="ECO:0000313" key="12">
    <source>
        <dbReference type="EMBL" id="EHL14796.1"/>
    </source>
</evidence>
<keyword evidence="8" id="KW-0378">Hydrolase</keyword>
<evidence type="ECO:0000256" key="10">
    <source>
        <dbReference type="ARBA" id="ARBA00023125"/>
    </source>
</evidence>
<evidence type="ECO:0000256" key="8">
    <source>
        <dbReference type="ARBA" id="ARBA00022801"/>
    </source>
</evidence>
<gene>
    <name evidence="12" type="ORF">HMPREF9630_00839</name>
</gene>
<dbReference type="GO" id="GO:0009307">
    <property type="term" value="P:DNA restriction-modification system"/>
    <property type="evidence" value="ECO:0007669"/>
    <property type="project" value="UniProtKB-KW"/>
</dbReference>
<keyword evidence="9" id="KW-0067">ATP-binding</keyword>
<dbReference type="InterPro" id="IPR007409">
    <property type="entry name" value="Restrct_endonuc_type1_HsdR_N"/>
</dbReference>
<dbReference type="GO" id="GO:0005524">
    <property type="term" value="F:ATP binding"/>
    <property type="evidence" value="ECO:0007669"/>
    <property type="project" value="UniProtKB-KW"/>
</dbReference>
<protein>
    <recommendedName>
        <fullName evidence="3">type I site-specific deoxyribonuclease</fullName>
        <ecNumber evidence="3">3.1.21.3</ecNumber>
    </recommendedName>
</protein>
<name>V9HN74_9FIRM</name>
<evidence type="ECO:0000256" key="9">
    <source>
        <dbReference type="ARBA" id="ARBA00022840"/>
    </source>
</evidence>
<dbReference type="RefSeq" id="WP_009526750.1">
    <property type="nucleotide sequence ID" value="NZ_JH815225.1"/>
</dbReference>
<dbReference type="AlphaFoldDB" id="V9HN74"/>
<proteinExistence type="inferred from homology"/>
<dbReference type="PATRIC" id="fig|796939.3.peg.1819"/>
<comment type="similarity">
    <text evidence="2">Belongs to the HsdR family.</text>
</comment>
<sequence length="334" mass="38986">MRRPEDSRVKIPALVHFTRLGYTYMSIKDKERNVDYDWDTNIFYSQFLSALNRINNTELTLEDAKKIIEELKIKLDNEGLGKSLFHILQTDINGIKLIDFNDATGTQNDYTVVTELPYENGEDNFRPDIIVLVNGMPLSFVEVKRQNNREGILTERNRMERCFGNKVYRRFVGITQFTVFSNNNEYDDSDIEPIQGAFYASSSYKRMFFSKFREQRYEELSAKMHEINPEDEFFILSDTNLISIKGTPEYASSIKEDSPTNRIITSLYTKDRLLFLLKYGLCYKTTTDKNGITQIEKHIMRYPQLFVTLAIRDKLRDGIRKGVIWHTQGSGKTA</sequence>
<evidence type="ECO:0000256" key="6">
    <source>
        <dbReference type="ARBA" id="ARBA00022747"/>
    </source>
</evidence>
<dbReference type="CDD" id="cd22332">
    <property type="entry name" value="HsdR_N"/>
    <property type="match status" value="1"/>
</dbReference>
<dbReference type="Gene3D" id="3.90.1570.50">
    <property type="match status" value="1"/>
</dbReference>
<evidence type="ECO:0000313" key="13">
    <source>
        <dbReference type="Proteomes" id="UP000017818"/>
    </source>
</evidence>
<dbReference type="Proteomes" id="UP000017818">
    <property type="component" value="Unassembled WGS sequence"/>
</dbReference>
<evidence type="ECO:0000256" key="7">
    <source>
        <dbReference type="ARBA" id="ARBA00022759"/>
    </source>
</evidence>
<feature type="domain" description="Restriction endonuclease type I HsdR N-terminal" evidence="11">
    <location>
        <begin position="5"/>
        <end position="185"/>
    </location>
</feature>
<keyword evidence="7" id="KW-0255">Endonuclease</keyword>
<dbReference type="EMBL" id="AFZF02000004">
    <property type="protein sequence ID" value="EHL14796.1"/>
    <property type="molecule type" value="Genomic_DNA"/>
</dbReference>
<accession>V9HN74</accession>
<dbReference type="HOGENOM" id="CLU_046686_0_0_9"/>
<dbReference type="EC" id="3.1.21.3" evidence="3"/>